<name>A0A1X1PL23_9BURK</name>
<dbReference type="EMBL" id="NBYX01000003">
    <property type="protein sequence ID" value="ORT87494.1"/>
    <property type="molecule type" value="Genomic_DNA"/>
</dbReference>
<accession>A0A1X1PL23</accession>
<keyword evidence="3" id="KW-1185">Reference proteome</keyword>
<sequence length="62" mass="6862">MVRRRRSGRPGGPLRDAVDAQPRAARMILMRDVHGRQGDGDALLLRGIVRLRAGPGRRVPQP</sequence>
<organism evidence="2 3">
    <name type="scientific">Burkholderia puraquae</name>
    <dbReference type="NCBI Taxonomy" id="1904757"/>
    <lineage>
        <taxon>Bacteria</taxon>
        <taxon>Pseudomonadati</taxon>
        <taxon>Pseudomonadota</taxon>
        <taxon>Betaproteobacteria</taxon>
        <taxon>Burkholderiales</taxon>
        <taxon>Burkholderiaceae</taxon>
        <taxon>Burkholderia</taxon>
        <taxon>Burkholderia cepacia complex</taxon>
    </lineage>
</organism>
<dbReference type="AlphaFoldDB" id="A0A1X1PL23"/>
<evidence type="ECO:0000256" key="1">
    <source>
        <dbReference type="SAM" id="MobiDB-lite"/>
    </source>
</evidence>
<evidence type="ECO:0000313" key="3">
    <source>
        <dbReference type="Proteomes" id="UP000193146"/>
    </source>
</evidence>
<comment type="caution">
    <text evidence="2">The sequence shown here is derived from an EMBL/GenBank/DDBJ whole genome shotgun (WGS) entry which is preliminary data.</text>
</comment>
<reference evidence="2 3" key="1">
    <citation type="submission" date="2017-04" db="EMBL/GenBank/DDBJ databases">
        <title>Burkholderia puraquae sp. nov., a novel Burkholderia cepacia complex species from hospital setting samples.</title>
        <authorList>
            <person name="Martina P."/>
            <person name="Leguizamon M."/>
            <person name="Prieto C."/>
            <person name="Sousa S."/>
            <person name="Montanaro P."/>
            <person name="Draghi W."/>
            <person name="Staembler M."/>
            <person name="Bettiol M."/>
            <person name="Figoli C."/>
            <person name="Palau J."/>
            <person name="Alvarez F."/>
            <person name="Benetti S."/>
            <person name="Anchat E."/>
            <person name="Vescina C."/>
            <person name="Ferreras J."/>
            <person name="Lasch P."/>
            <person name="Lagares A."/>
            <person name="Zorreguieta A."/>
            <person name="Yantorno O."/>
            <person name="Bosch A."/>
        </authorList>
    </citation>
    <scope>NUCLEOTIDE SEQUENCE [LARGE SCALE GENOMIC DNA]</scope>
    <source>
        <strain evidence="2 3">CAMPA 1040</strain>
    </source>
</reference>
<gene>
    <name evidence="2" type="ORF">B7G54_08285</name>
</gene>
<feature type="region of interest" description="Disordered" evidence="1">
    <location>
        <begin position="1"/>
        <end position="20"/>
    </location>
</feature>
<protein>
    <submittedName>
        <fullName evidence="2">Uncharacterized protein</fullName>
    </submittedName>
</protein>
<proteinExistence type="predicted"/>
<evidence type="ECO:0000313" key="2">
    <source>
        <dbReference type="EMBL" id="ORT87494.1"/>
    </source>
</evidence>
<dbReference type="Proteomes" id="UP000193146">
    <property type="component" value="Unassembled WGS sequence"/>
</dbReference>